<name>A0ACB7Y2Z4_9ERIC</name>
<evidence type="ECO:0000313" key="2">
    <source>
        <dbReference type="Proteomes" id="UP000828048"/>
    </source>
</evidence>
<dbReference type="Proteomes" id="UP000828048">
    <property type="component" value="Chromosome 5"/>
</dbReference>
<gene>
    <name evidence="1" type="ORF">Vadar_027595</name>
</gene>
<keyword evidence="2" id="KW-1185">Reference proteome</keyword>
<sequence length="208" mass="23082">MDPNSMEAAETQNINALYEAIASDPYIFDKADRIPFVNTPLHVAASTGQTRLAIEIRNLKPSLGLKLNRDALSPLHLAVLKGHSETMKGLIKLDKDLVRVKGREMLTPLHYAIETDDRVDILAEFLLACPESIEDLNARGETALHIAVKKCNVIALEVLMGGIRRIRKHRVKYIQDGRGNTILHTAVSTSMPNVNLPKRKPSSLSNMM</sequence>
<evidence type="ECO:0000313" key="1">
    <source>
        <dbReference type="EMBL" id="KAH7847559.1"/>
    </source>
</evidence>
<protein>
    <submittedName>
        <fullName evidence="1">Uncharacterized protein</fullName>
    </submittedName>
</protein>
<organism evidence="1 2">
    <name type="scientific">Vaccinium darrowii</name>
    <dbReference type="NCBI Taxonomy" id="229202"/>
    <lineage>
        <taxon>Eukaryota</taxon>
        <taxon>Viridiplantae</taxon>
        <taxon>Streptophyta</taxon>
        <taxon>Embryophyta</taxon>
        <taxon>Tracheophyta</taxon>
        <taxon>Spermatophyta</taxon>
        <taxon>Magnoliopsida</taxon>
        <taxon>eudicotyledons</taxon>
        <taxon>Gunneridae</taxon>
        <taxon>Pentapetalae</taxon>
        <taxon>asterids</taxon>
        <taxon>Ericales</taxon>
        <taxon>Ericaceae</taxon>
        <taxon>Vaccinioideae</taxon>
        <taxon>Vaccinieae</taxon>
        <taxon>Vaccinium</taxon>
    </lineage>
</organism>
<reference evidence="1 2" key="1">
    <citation type="journal article" date="2021" name="Hortic Res">
        <title>High-quality reference genome and annotation aids understanding of berry development for evergreen blueberry (Vaccinium darrowii).</title>
        <authorList>
            <person name="Yu J."/>
            <person name="Hulse-Kemp A.M."/>
            <person name="Babiker E."/>
            <person name="Staton M."/>
        </authorList>
    </citation>
    <scope>NUCLEOTIDE SEQUENCE [LARGE SCALE GENOMIC DNA]</scope>
    <source>
        <strain evidence="2">cv. NJ 8807/NJ 8810</strain>
        <tissue evidence="1">Young leaf</tissue>
    </source>
</reference>
<proteinExistence type="predicted"/>
<accession>A0ACB7Y2Z4</accession>
<comment type="caution">
    <text evidence="1">The sequence shown here is derived from an EMBL/GenBank/DDBJ whole genome shotgun (WGS) entry which is preliminary data.</text>
</comment>
<dbReference type="EMBL" id="CM037155">
    <property type="protein sequence ID" value="KAH7847559.1"/>
    <property type="molecule type" value="Genomic_DNA"/>
</dbReference>